<comment type="caution">
    <text evidence="4">The sequence shown here is derived from an EMBL/GenBank/DDBJ whole genome shotgun (WGS) entry which is preliminary data.</text>
</comment>
<dbReference type="InterPro" id="IPR008922">
    <property type="entry name" value="Di-copper_centre_dom_sf"/>
</dbReference>
<dbReference type="EMBL" id="NBNE01007345">
    <property type="protein sequence ID" value="OWZ00764.1"/>
    <property type="molecule type" value="Genomic_DNA"/>
</dbReference>
<dbReference type="Pfam" id="PF00264">
    <property type="entry name" value="Tyrosinase"/>
    <property type="match status" value="1"/>
</dbReference>
<evidence type="ECO:0000256" key="2">
    <source>
        <dbReference type="ARBA" id="ARBA00023008"/>
    </source>
</evidence>
<dbReference type="Gene3D" id="1.10.1280.10">
    <property type="entry name" value="Di-copper center containing domain from catechol oxidase"/>
    <property type="match status" value="1"/>
</dbReference>
<evidence type="ECO:0000313" key="4">
    <source>
        <dbReference type="EMBL" id="OWZ00764.1"/>
    </source>
</evidence>
<evidence type="ECO:0000259" key="3">
    <source>
        <dbReference type="PROSITE" id="PS00498"/>
    </source>
</evidence>
<gene>
    <name evidence="4" type="ORF">PHMEG_00027976</name>
</gene>
<sequence>NGISNTGRCVTESPLDRFCQLTTTNSSACARCVPRSNWSTARVPASTSYASVRAQVFTGINIGEMSPLIERGCHNNVHSSLSSTMADFAAPSDPIFWSHHSMVDALHTIFHKCRVGDQRLTFAQKANPIAWTSCTRRDQGTFRPTDVITMRTGERGVNPIPGTRDPKIGRYFAGVPNQFAGLMDVRDLGSSSYGYALTGQLAAMYNQCDNSPASRKLKETYAQNTTSKPTMCGISNDGCYDPDGNNYTSLNNFPETDYIGQDDGHQDIVIVDISGKTLSSNTPKAVYIAEDSEKRVVDWYDHTIEAMGGDSHENMADLERQACMFEHVCLGGTPDYSPEFKKIWNVEEPRCKTIVDAIINGSDPIKYGSWREDMEARFSCPEPTVSSNTTS</sequence>
<dbReference type="InterPro" id="IPR002227">
    <property type="entry name" value="Tyrosinase_Cu-bd"/>
</dbReference>
<keyword evidence="5" id="KW-1185">Reference proteome</keyword>
<dbReference type="OrthoDB" id="6132182at2759"/>
<dbReference type="PANTHER" id="PTHR11474">
    <property type="entry name" value="TYROSINASE FAMILY MEMBER"/>
    <property type="match status" value="1"/>
</dbReference>
<organism evidence="4 5">
    <name type="scientific">Phytophthora megakarya</name>
    <dbReference type="NCBI Taxonomy" id="4795"/>
    <lineage>
        <taxon>Eukaryota</taxon>
        <taxon>Sar</taxon>
        <taxon>Stramenopiles</taxon>
        <taxon>Oomycota</taxon>
        <taxon>Peronosporomycetes</taxon>
        <taxon>Peronosporales</taxon>
        <taxon>Peronosporaceae</taxon>
        <taxon>Phytophthora</taxon>
    </lineage>
</organism>
<dbReference type="PROSITE" id="PS00498">
    <property type="entry name" value="TYROSINASE_2"/>
    <property type="match status" value="1"/>
</dbReference>
<dbReference type="GO" id="GO:0016491">
    <property type="term" value="F:oxidoreductase activity"/>
    <property type="evidence" value="ECO:0007669"/>
    <property type="project" value="InterPro"/>
</dbReference>
<dbReference type="STRING" id="4795.A0A225V6L6"/>
<keyword evidence="2" id="KW-0186">Copper</keyword>
<dbReference type="SUPFAM" id="SSF48056">
    <property type="entry name" value="Di-copper centre-containing domain"/>
    <property type="match status" value="1"/>
</dbReference>
<keyword evidence="1" id="KW-0479">Metal-binding</keyword>
<accession>A0A225V6L6</accession>
<dbReference type="InterPro" id="IPR050316">
    <property type="entry name" value="Tyrosinase/Hemocyanin"/>
</dbReference>
<name>A0A225V6L6_9STRA</name>
<feature type="domain" description="Tyrosinase copper-binding" evidence="3">
    <location>
        <begin position="93"/>
        <end position="104"/>
    </location>
</feature>
<dbReference type="Proteomes" id="UP000198211">
    <property type="component" value="Unassembled WGS sequence"/>
</dbReference>
<proteinExistence type="predicted"/>
<reference evidence="5" key="1">
    <citation type="submission" date="2017-03" db="EMBL/GenBank/DDBJ databases">
        <title>Phytopthora megakarya and P. palmivora, two closely related causual agents of cacao black pod achieved similar genome size and gene model numbers by different mechanisms.</title>
        <authorList>
            <person name="Ali S."/>
            <person name="Shao J."/>
            <person name="Larry D.J."/>
            <person name="Kronmiller B."/>
            <person name="Shen D."/>
            <person name="Strem M.D."/>
            <person name="Melnick R.L."/>
            <person name="Guiltinan M.J."/>
            <person name="Tyler B.M."/>
            <person name="Meinhardt L.W."/>
            <person name="Bailey B.A."/>
        </authorList>
    </citation>
    <scope>NUCLEOTIDE SEQUENCE [LARGE SCALE GENOMIC DNA]</scope>
    <source>
        <strain evidence="5">zdho120</strain>
    </source>
</reference>
<dbReference type="PANTHER" id="PTHR11474:SF126">
    <property type="entry name" value="TYROSINASE-LIKE PROTEIN TYR-1-RELATED"/>
    <property type="match status" value="1"/>
</dbReference>
<evidence type="ECO:0000256" key="1">
    <source>
        <dbReference type="ARBA" id="ARBA00022723"/>
    </source>
</evidence>
<evidence type="ECO:0000313" key="5">
    <source>
        <dbReference type="Proteomes" id="UP000198211"/>
    </source>
</evidence>
<dbReference type="GO" id="GO:0046872">
    <property type="term" value="F:metal ion binding"/>
    <property type="evidence" value="ECO:0007669"/>
    <property type="project" value="UniProtKB-KW"/>
</dbReference>
<protein>
    <recommendedName>
        <fullName evidence="3">Tyrosinase copper-binding domain-containing protein</fullName>
    </recommendedName>
</protein>
<dbReference type="AlphaFoldDB" id="A0A225V6L6"/>
<feature type="non-terminal residue" evidence="4">
    <location>
        <position position="1"/>
    </location>
</feature>